<feature type="domain" description="Set2 Rpb1 interacting" evidence="3">
    <location>
        <begin position="362"/>
        <end position="420"/>
    </location>
</feature>
<dbReference type="Pfam" id="PF08236">
    <property type="entry name" value="SRI"/>
    <property type="match status" value="1"/>
</dbReference>
<keyword evidence="5" id="KW-1185">Reference proteome</keyword>
<dbReference type="GO" id="GO:0005694">
    <property type="term" value="C:chromosome"/>
    <property type="evidence" value="ECO:0007669"/>
    <property type="project" value="InterPro"/>
</dbReference>
<comment type="subcellular location">
    <subcellularLocation>
        <location evidence="1">Nucleus</location>
    </subcellularLocation>
</comment>
<dbReference type="InterPro" id="IPR013257">
    <property type="entry name" value="SRI"/>
</dbReference>
<accession>A0A212FAH1</accession>
<dbReference type="KEGG" id="dpl:KGM_204984"/>
<dbReference type="Proteomes" id="UP000007151">
    <property type="component" value="Unassembled WGS sequence"/>
</dbReference>
<evidence type="ECO:0000313" key="5">
    <source>
        <dbReference type="Proteomes" id="UP000007151"/>
    </source>
</evidence>
<protein>
    <recommendedName>
        <fullName evidence="3">Set2 Rpb1 interacting domain-containing protein</fullName>
    </recommendedName>
</protein>
<organism evidence="4 5">
    <name type="scientific">Danaus plexippus plexippus</name>
    <dbReference type="NCBI Taxonomy" id="278856"/>
    <lineage>
        <taxon>Eukaryota</taxon>
        <taxon>Metazoa</taxon>
        <taxon>Ecdysozoa</taxon>
        <taxon>Arthropoda</taxon>
        <taxon>Hexapoda</taxon>
        <taxon>Insecta</taxon>
        <taxon>Pterygota</taxon>
        <taxon>Neoptera</taxon>
        <taxon>Endopterygota</taxon>
        <taxon>Lepidoptera</taxon>
        <taxon>Glossata</taxon>
        <taxon>Ditrysia</taxon>
        <taxon>Papilionoidea</taxon>
        <taxon>Nymphalidae</taxon>
        <taxon>Danainae</taxon>
        <taxon>Danaini</taxon>
        <taxon>Danaina</taxon>
        <taxon>Danaus</taxon>
        <taxon>Danaus</taxon>
    </lineage>
</organism>
<gene>
    <name evidence="4" type="ORF">KGM_204984</name>
</gene>
<evidence type="ECO:0000259" key="3">
    <source>
        <dbReference type="Pfam" id="PF08236"/>
    </source>
</evidence>
<evidence type="ECO:0000256" key="2">
    <source>
        <dbReference type="ARBA" id="ARBA00023242"/>
    </source>
</evidence>
<proteinExistence type="predicted"/>
<evidence type="ECO:0000256" key="1">
    <source>
        <dbReference type="ARBA" id="ARBA00004123"/>
    </source>
</evidence>
<keyword evidence="2" id="KW-0539">Nucleus</keyword>
<evidence type="ECO:0000313" key="4">
    <source>
        <dbReference type="EMBL" id="OWR50745.1"/>
    </source>
</evidence>
<dbReference type="OrthoDB" id="6594281at2759"/>
<dbReference type="AlphaFoldDB" id="A0A212FAH1"/>
<dbReference type="GO" id="GO:0006355">
    <property type="term" value="P:regulation of DNA-templated transcription"/>
    <property type="evidence" value="ECO:0007669"/>
    <property type="project" value="InterPro"/>
</dbReference>
<comment type="caution">
    <text evidence="4">The sequence shown here is derived from an EMBL/GenBank/DDBJ whole genome shotgun (WGS) entry which is preliminary data.</text>
</comment>
<dbReference type="eggNOG" id="ENOG502S6V2">
    <property type="taxonomic scope" value="Eukaryota"/>
</dbReference>
<dbReference type="EMBL" id="AGBW02009471">
    <property type="protein sequence ID" value="OWR50745.1"/>
    <property type="molecule type" value="Genomic_DNA"/>
</dbReference>
<name>A0A212FAH1_DANPL</name>
<sequence length="437" mass="50746">MEEWESDSIVEQWILEHDHTFMPLPSIELNPHLLISKVRKHYMEYLIKLLSVNYETNQKLLNKNIYLPSAIWRCAKIIEMSAAQTAMVVNLYRKNIMNVVQELKKTTKNGLLYKKLYECLHFQPQNEKKTQTHSKVDDTCNCKCVCSLKKKIKKSSQSPKSSYYPESIGIENPQIALKTGSHTEAQLPNQNCNTSIISENLKTEPKESDDLMLQMEKLFEGNPNDDDIFDSALCDSSSINNTEEMTALNDLQVNTSMPIDALQENQASCPNDRSLLSGMPVNNEPGSQCTRTKNRVSKWLCEEYFMKIKLYELLDQIRDSDRKKLARIKQKFEELFGDVSDDEDMVSPLDESPELIMSCKERITPWVVKILTPYYVNGRIRGKALFKALAKHLIKLIYQCSKFPYDYEVENFIKDFLNNHRMIRCEADFKQFKIENV</sequence>
<reference evidence="4 5" key="1">
    <citation type="journal article" date="2011" name="Cell">
        <title>The monarch butterfly genome yields insights into long-distance migration.</title>
        <authorList>
            <person name="Zhan S."/>
            <person name="Merlin C."/>
            <person name="Boore J.L."/>
            <person name="Reppert S.M."/>
        </authorList>
    </citation>
    <scope>NUCLEOTIDE SEQUENCE [LARGE SCALE GENOMIC DNA]</scope>
    <source>
        <strain evidence="4">F-2</strain>
    </source>
</reference>